<protein>
    <submittedName>
        <fullName evidence="3">Putative membrane protein</fullName>
    </submittedName>
</protein>
<organism evidence="3 4">
    <name type="scientific">Rhodopirellula maiorica SM1</name>
    <dbReference type="NCBI Taxonomy" id="1265738"/>
    <lineage>
        <taxon>Bacteria</taxon>
        <taxon>Pseudomonadati</taxon>
        <taxon>Planctomycetota</taxon>
        <taxon>Planctomycetia</taxon>
        <taxon>Pirellulales</taxon>
        <taxon>Pirellulaceae</taxon>
        <taxon>Novipirellula</taxon>
    </lineage>
</organism>
<evidence type="ECO:0000256" key="1">
    <source>
        <dbReference type="SAM" id="MobiDB-lite"/>
    </source>
</evidence>
<keyword evidence="2" id="KW-1133">Transmembrane helix</keyword>
<accession>M5RXF9</accession>
<feature type="region of interest" description="Disordered" evidence="1">
    <location>
        <begin position="1"/>
        <end position="21"/>
    </location>
</feature>
<feature type="transmembrane region" description="Helical" evidence="2">
    <location>
        <begin position="85"/>
        <end position="107"/>
    </location>
</feature>
<sequence>MTPIPPQLNDPPSAMPAHDLRSTQPTAEDIDQLRLLSIFHYVVGGIIALMSLIPIVHVVLGIAIVSGALDDANADGTPPPAVFGWLFIIFPSLMIGIGMTIACCVFVAGRKLGAYQAHLFCLVMAAVECMFMPFGTVLGVFTILVLMRPSVKALFGNSAAATTDGGGRS</sequence>
<name>M5RXF9_9BACT</name>
<evidence type="ECO:0000313" key="4">
    <source>
        <dbReference type="Proteomes" id="UP000011991"/>
    </source>
</evidence>
<dbReference type="RefSeq" id="WP_008700511.1">
    <property type="nucleotide sequence ID" value="NZ_ANOG01000637.1"/>
</dbReference>
<dbReference type="Proteomes" id="UP000011991">
    <property type="component" value="Unassembled WGS sequence"/>
</dbReference>
<keyword evidence="2" id="KW-0472">Membrane</keyword>
<feature type="transmembrane region" description="Helical" evidence="2">
    <location>
        <begin position="38"/>
        <end position="65"/>
    </location>
</feature>
<dbReference type="AlphaFoldDB" id="M5RXF9"/>
<evidence type="ECO:0000313" key="3">
    <source>
        <dbReference type="EMBL" id="EMI18629.1"/>
    </source>
</evidence>
<feature type="transmembrane region" description="Helical" evidence="2">
    <location>
        <begin position="119"/>
        <end position="147"/>
    </location>
</feature>
<evidence type="ECO:0000256" key="2">
    <source>
        <dbReference type="SAM" id="Phobius"/>
    </source>
</evidence>
<dbReference type="PATRIC" id="fig|1265738.3.peg.4466"/>
<gene>
    <name evidence="3" type="ORF">RMSM_04448</name>
</gene>
<keyword evidence="2" id="KW-0812">Transmembrane</keyword>
<proteinExistence type="predicted"/>
<reference evidence="3 4" key="1">
    <citation type="journal article" date="2013" name="Mar. Genomics">
        <title>Expression of sulfatases in Rhodopirellula baltica and the diversity of sulfatases in the genus Rhodopirellula.</title>
        <authorList>
            <person name="Wegner C.E."/>
            <person name="Richter-Heitmann T."/>
            <person name="Klindworth A."/>
            <person name="Klockow C."/>
            <person name="Richter M."/>
            <person name="Achstetter T."/>
            <person name="Glockner F.O."/>
            <person name="Harder J."/>
        </authorList>
    </citation>
    <scope>NUCLEOTIDE SEQUENCE [LARGE SCALE GENOMIC DNA]</scope>
    <source>
        <strain evidence="3 4">SM1</strain>
    </source>
</reference>
<keyword evidence="4" id="KW-1185">Reference proteome</keyword>
<dbReference type="EMBL" id="ANOG01000637">
    <property type="protein sequence ID" value="EMI18629.1"/>
    <property type="molecule type" value="Genomic_DNA"/>
</dbReference>
<comment type="caution">
    <text evidence="3">The sequence shown here is derived from an EMBL/GenBank/DDBJ whole genome shotgun (WGS) entry which is preliminary data.</text>
</comment>